<dbReference type="Proteomes" id="UP000095286">
    <property type="component" value="Unplaced"/>
</dbReference>
<dbReference type="WBParaSite" id="RSKR_0000493300.1">
    <property type="protein sequence ID" value="RSKR_0000493300.1"/>
    <property type="gene ID" value="RSKR_0000493300"/>
</dbReference>
<accession>A0AC35TW97</accession>
<organism evidence="1 2">
    <name type="scientific">Rhabditophanes sp. KR3021</name>
    <dbReference type="NCBI Taxonomy" id="114890"/>
    <lineage>
        <taxon>Eukaryota</taxon>
        <taxon>Metazoa</taxon>
        <taxon>Ecdysozoa</taxon>
        <taxon>Nematoda</taxon>
        <taxon>Chromadorea</taxon>
        <taxon>Rhabditida</taxon>
        <taxon>Tylenchina</taxon>
        <taxon>Panagrolaimomorpha</taxon>
        <taxon>Strongyloidoidea</taxon>
        <taxon>Alloionematidae</taxon>
        <taxon>Rhabditophanes</taxon>
    </lineage>
</organism>
<proteinExistence type="predicted"/>
<evidence type="ECO:0000313" key="2">
    <source>
        <dbReference type="WBParaSite" id="RSKR_0000493300.1"/>
    </source>
</evidence>
<sequence length="736" mass="82884">MEHSMEEIADVPQAIKLNKDGSVPKKRGPKPVVKVVEPKVAKKRGPKPKDKAVGDATTRKEQIGESYTAGPSGSGLSSNGGKGKQIESKVELGKRKASAKCSKDKIPLKKEKLETNVGKEKVESIKKTDTTNSRKRPSRVKSSESPKKLSQESSDSEDSSDSCSSESEDSIRPPTPLALGRSKRIIKRKLISPVPIEECLFGLDDDEEPDYVPEESVRKKCQTYSSSSSEEEESEVSEELNCQPRSPRIKRKAFEKAEAQKINGHDLDDSENDEDYDGQEVVACSSDESCCDDDGTDSDKDSECNGSQHAHTPLINLDSLCSFCLHDNLSPYDTLLECKACTIKVHENCYYVKNTFNPTFMRDKEMWFCNQCLSNTCTTYCIACHHTHGPMKQTSNGWIHGFCALFNNNIFETKVDDVNGPFYTLKSSLKNKGRCEFCEFDIESCVGLLVKCETDKCGVKYHPMCGLKCGATFKQFKDDEFKNLAVTNCPMHVKNKMDGEKNVAAFKYSLENLVRDKNICGSIQDWESLDEFQEQKLRMKEAFSEIGNYKMPSTRSRLRQFDVELVRGMVNKERVQHHLEETNIKHGMIERGIALLPQINPKNDSISGDLCNFPSPIEQLQLLQKCKRCVLKGNKNTMQTIKESCPNRLPITGLEIYEEMSRIISTNTFKISALEEKLKQTIINSTPYPQMSSDISYLTIYSKVVAGVRHSKRKPDSAIQYLKAMTTCIEYFFKET</sequence>
<protein>
    <submittedName>
        <fullName evidence="2">PHD-type domain-containing protein</fullName>
    </submittedName>
</protein>
<reference evidence="2" key="1">
    <citation type="submission" date="2016-11" db="UniProtKB">
        <authorList>
            <consortium name="WormBaseParasite"/>
        </authorList>
    </citation>
    <scope>IDENTIFICATION</scope>
    <source>
        <strain evidence="2">KR3021</strain>
    </source>
</reference>
<name>A0AC35TW97_9BILA</name>
<evidence type="ECO:0000313" key="1">
    <source>
        <dbReference type="Proteomes" id="UP000095286"/>
    </source>
</evidence>